<keyword evidence="3" id="KW-1185">Reference proteome</keyword>
<name>A0A508A9A7_9GAMM</name>
<gene>
    <name evidence="2" type="ORF">FKV25_11675</name>
</gene>
<dbReference type="RefSeq" id="WP_141518978.1">
    <property type="nucleotide sequence ID" value="NZ_VICE01000108.1"/>
</dbReference>
<proteinExistence type="predicted"/>
<evidence type="ECO:0000256" key="1">
    <source>
        <dbReference type="SAM" id="Phobius"/>
    </source>
</evidence>
<keyword evidence="1" id="KW-0472">Membrane</keyword>
<dbReference type="AlphaFoldDB" id="A0A508A9A7"/>
<dbReference type="Proteomes" id="UP000318212">
    <property type="component" value="Unassembled WGS sequence"/>
</dbReference>
<protein>
    <submittedName>
        <fullName evidence="2">Uncharacterized protein</fullName>
    </submittedName>
</protein>
<dbReference type="OrthoDB" id="5966755at2"/>
<keyword evidence="1" id="KW-0812">Transmembrane</keyword>
<sequence length="126" mass="13997">MPEPGPTLNAILLSCLLAAIVVAAYVLLARRGRRQRAMRDILDAADALEARLRTARDEIEAVAGPQGGDPVQDAMKEMLRQRLWLRDHGEAASLAQLQDVHDGIEKARQRIDRQLDRIEEARAPTV</sequence>
<evidence type="ECO:0000313" key="3">
    <source>
        <dbReference type="Proteomes" id="UP000318212"/>
    </source>
</evidence>
<reference evidence="2 3" key="1">
    <citation type="submission" date="2019-06" db="EMBL/GenBank/DDBJ databases">
        <title>Lysobacter alkalisoli sp. nov. isolated from saline soil.</title>
        <authorList>
            <person name="Sun J.-Q."/>
            <person name="Xu L."/>
        </authorList>
    </citation>
    <scope>NUCLEOTIDE SEQUENCE [LARGE SCALE GENOMIC DNA]</scope>
    <source>
        <strain evidence="2 3">JCM 31130</strain>
    </source>
</reference>
<comment type="caution">
    <text evidence="2">The sequence shown here is derived from an EMBL/GenBank/DDBJ whole genome shotgun (WGS) entry which is preliminary data.</text>
</comment>
<organism evidence="2 3">
    <name type="scientific">Marilutibacter aestuarii</name>
    <dbReference type="NCBI Taxonomy" id="1706195"/>
    <lineage>
        <taxon>Bacteria</taxon>
        <taxon>Pseudomonadati</taxon>
        <taxon>Pseudomonadota</taxon>
        <taxon>Gammaproteobacteria</taxon>
        <taxon>Lysobacterales</taxon>
        <taxon>Lysobacteraceae</taxon>
        <taxon>Marilutibacter</taxon>
    </lineage>
</organism>
<keyword evidence="1" id="KW-1133">Transmembrane helix</keyword>
<feature type="transmembrane region" description="Helical" evidence="1">
    <location>
        <begin position="6"/>
        <end position="29"/>
    </location>
</feature>
<dbReference type="EMBL" id="VICE01000108">
    <property type="protein sequence ID" value="TQD42342.1"/>
    <property type="molecule type" value="Genomic_DNA"/>
</dbReference>
<evidence type="ECO:0000313" key="2">
    <source>
        <dbReference type="EMBL" id="TQD42342.1"/>
    </source>
</evidence>
<accession>A0A508A9A7</accession>